<name>A0AAD1TI54_PELCU</name>
<dbReference type="PANTHER" id="PTHR12080">
    <property type="entry name" value="SIGNALING LYMPHOCYTIC ACTIVATION MOLECULE"/>
    <property type="match status" value="1"/>
</dbReference>
<feature type="chain" id="PRO_5042016081" evidence="5">
    <location>
        <begin position="21"/>
        <end position="239"/>
    </location>
</feature>
<comment type="subcellular location">
    <subcellularLocation>
        <location evidence="1">Membrane</location>
    </subcellularLocation>
</comment>
<dbReference type="Proteomes" id="UP001295444">
    <property type="component" value="Chromosome 13"/>
</dbReference>
<keyword evidence="4" id="KW-0325">Glycoprotein</keyword>
<protein>
    <submittedName>
        <fullName evidence="7">SLAM family member 5-like</fullName>
    </submittedName>
</protein>
<dbReference type="InterPro" id="IPR036179">
    <property type="entry name" value="Ig-like_dom_sf"/>
</dbReference>
<evidence type="ECO:0000256" key="3">
    <source>
        <dbReference type="ARBA" id="ARBA00023136"/>
    </source>
</evidence>
<sequence length="239" mass="26718">MVYIHIWILIFIFLPESILCAVLCGDERTVNGAVGRDVILPVNQDGIKDISWVIVNGGVHFATTKPDGDIDIRDNRYEGRLYGTADGSLHFTKLTREDQREYIANIRTDPGNKQCEQQYDLRVFSILCVGCVKSCGDKRTVIGAVGEDAVLPVNKTRIKDGSWVTVNGGIHFATIKPGGDIDIRDNRYEGRLYGTADGSLHFTKLTREDQGEYRATIRTDTGNKPCDQQYDLRVFSKCP</sequence>
<feature type="domain" description="Immunoglobulin" evidence="6">
    <location>
        <begin position="27"/>
        <end position="124"/>
    </location>
</feature>
<dbReference type="InterPro" id="IPR015631">
    <property type="entry name" value="CD2/SLAM_rcpt"/>
</dbReference>
<evidence type="ECO:0000256" key="1">
    <source>
        <dbReference type="ARBA" id="ARBA00004370"/>
    </source>
</evidence>
<accession>A0AAD1TI54</accession>
<gene>
    <name evidence="7" type="ORF">PECUL_23A037243</name>
</gene>
<dbReference type="AlphaFoldDB" id="A0AAD1TI54"/>
<keyword evidence="8" id="KW-1185">Reference proteome</keyword>
<dbReference type="InterPro" id="IPR013783">
    <property type="entry name" value="Ig-like_fold"/>
</dbReference>
<dbReference type="EMBL" id="OW240924">
    <property type="protein sequence ID" value="CAH2327018.1"/>
    <property type="molecule type" value="Genomic_DNA"/>
</dbReference>
<feature type="signal peptide" evidence="5">
    <location>
        <begin position="1"/>
        <end position="20"/>
    </location>
</feature>
<reference evidence="7" key="1">
    <citation type="submission" date="2022-03" db="EMBL/GenBank/DDBJ databases">
        <authorList>
            <person name="Alioto T."/>
            <person name="Alioto T."/>
            <person name="Gomez Garrido J."/>
        </authorList>
    </citation>
    <scope>NUCLEOTIDE SEQUENCE</scope>
</reference>
<evidence type="ECO:0000256" key="2">
    <source>
        <dbReference type="ARBA" id="ARBA00022729"/>
    </source>
</evidence>
<dbReference type="PANTHER" id="PTHR12080:SF55">
    <property type="entry name" value="LYMPHOCYTE FUNCTION-ASSOCIATED ANTIGEN 3"/>
    <property type="match status" value="1"/>
</dbReference>
<evidence type="ECO:0000256" key="4">
    <source>
        <dbReference type="ARBA" id="ARBA00023180"/>
    </source>
</evidence>
<dbReference type="GO" id="GO:0016020">
    <property type="term" value="C:membrane"/>
    <property type="evidence" value="ECO:0007669"/>
    <property type="project" value="UniProtKB-SubCell"/>
</dbReference>
<keyword evidence="2 5" id="KW-0732">Signal</keyword>
<dbReference type="InterPro" id="IPR013106">
    <property type="entry name" value="Ig_V-set"/>
</dbReference>
<organism evidence="7 8">
    <name type="scientific">Pelobates cultripes</name>
    <name type="common">Western spadefoot toad</name>
    <dbReference type="NCBI Taxonomy" id="61616"/>
    <lineage>
        <taxon>Eukaryota</taxon>
        <taxon>Metazoa</taxon>
        <taxon>Chordata</taxon>
        <taxon>Craniata</taxon>
        <taxon>Vertebrata</taxon>
        <taxon>Euteleostomi</taxon>
        <taxon>Amphibia</taxon>
        <taxon>Batrachia</taxon>
        <taxon>Anura</taxon>
        <taxon>Pelobatoidea</taxon>
        <taxon>Pelobatidae</taxon>
        <taxon>Pelobates</taxon>
    </lineage>
</organism>
<evidence type="ECO:0000313" key="7">
    <source>
        <dbReference type="EMBL" id="CAH2327018.1"/>
    </source>
</evidence>
<dbReference type="SUPFAM" id="SSF48726">
    <property type="entry name" value="Immunoglobulin"/>
    <property type="match status" value="2"/>
</dbReference>
<evidence type="ECO:0000256" key="5">
    <source>
        <dbReference type="SAM" id="SignalP"/>
    </source>
</evidence>
<dbReference type="SMART" id="SM00409">
    <property type="entry name" value="IG"/>
    <property type="match status" value="2"/>
</dbReference>
<dbReference type="InterPro" id="IPR003599">
    <property type="entry name" value="Ig_sub"/>
</dbReference>
<evidence type="ECO:0000259" key="6">
    <source>
        <dbReference type="SMART" id="SM00409"/>
    </source>
</evidence>
<feature type="domain" description="Immunoglobulin" evidence="6">
    <location>
        <begin position="138"/>
        <end position="235"/>
    </location>
</feature>
<dbReference type="Gene3D" id="2.60.40.10">
    <property type="entry name" value="Immunoglobulins"/>
    <property type="match status" value="2"/>
</dbReference>
<proteinExistence type="predicted"/>
<dbReference type="Pfam" id="PF07686">
    <property type="entry name" value="V-set"/>
    <property type="match status" value="1"/>
</dbReference>
<evidence type="ECO:0000313" key="8">
    <source>
        <dbReference type="Proteomes" id="UP001295444"/>
    </source>
</evidence>
<keyword evidence="3" id="KW-0472">Membrane</keyword>